<feature type="compositionally biased region" description="Polar residues" evidence="1">
    <location>
        <begin position="486"/>
        <end position="500"/>
    </location>
</feature>
<keyword evidence="3" id="KW-1185">Reference proteome</keyword>
<name>A0ABQ5AE95_9ASTR</name>
<sequence>MANIRSCNKHNMIACVEKTAHNADFHQIIDYLAGCSINYSLLVDPDLIGTWLQQFWATASLRVINEVPHIRATVAGKKVLISEATIRADLLFDDADGVDCFPKQVLWDSLRDIGYEGNLAQLTFSKPLFSPQWKYLVHVLLHCLSPKSTSWEQFGTNIASALVGLATNQKFNFSLMIMNGMLGHISNGTPFIMYPRFIQLFLNKQLEGVTRPTNFLPSVTLPSKVFTFMRKNSPKFSGRITPLTPPMLEVVTALAAEEAQSESTHSRAENSPRDAQGTPTQSAAQDSSLQGTAASQGTADLQGTAHTQGTAETQGTDDIPKSPNDYTPTDASQTSGGDEGLLDLYALNREVRRLKKQTLSQAKQIHKLKAKLKKLSKFVQPVVKHHAFWVESQNLKKRRKKQRKKHKKKVSSVKLGRNKDEGTLSEEHYVQEDYTADLFFEDIVDKNAAVTPDLERKSDETEEINVEEKEASDVKSGDTEELDLETIQSTARQSTITPRTLNFDDEAGPSSPIRPTQDVEPEEQFKVNEVLADISLNISRPRGLSIPGPIQSQPQQPTQATDPKDKGKRDMVAIKIQADMVAEEERKSWKNLKKANTRTILKKPTSSCSKYPQMKELYDKVQESIKDSFKDFIPMGSEKEKQLLQERDAKRLLRKRKATISEEQPSKKLKLRTETIDALRNYLRIVDFEQNAQDRESLEAISVITEFKVIDSPDGEYLIIFRANNHFRAFNTLWEILHILDRQDLYHLYRVVQDYYEHIPPTGLGLVLLGVHTLELEDGTTIHMLAERRYPLSRELMIRMLDHGMEVEDESEIAITLIHLFILWTTKDGDNS</sequence>
<reference evidence="2" key="2">
    <citation type="submission" date="2022-01" db="EMBL/GenBank/DDBJ databases">
        <authorList>
            <person name="Yamashiro T."/>
            <person name="Shiraishi A."/>
            <person name="Satake H."/>
            <person name="Nakayama K."/>
        </authorList>
    </citation>
    <scope>NUCLEOTIDE SEQUENCE</scope>
</reference>
<feature type="region of interest" description="Disordered" evidence="1">
    <location>
        <begin position="394"/>
        <end position="419"/>
    </location>
</feature>
<evidence type="ECO:0000313" key="3">
    <source>
        <dbReference type="Proteomes" id="UP001151760"/>
    </source>
</evidence>
<feature type="compositionally biased region" description="Polar residues" evidence="1">
    <location>
        <begin position="324"/>
        <end position="336"/>
    </location>
</feature>
<feature type="region of interest" description="Disordered" evidence="1">
    <location>
        <begin position="540"/>
        <end position="568"/>
    </location>
</feature>
<reference evidence="2" key="1">
    <citation type="journal article" date="2022" name="Int. J. Mol. Sci.">
        <title>Draft Genome of Tanacetum Coccineum: Genomic Comparison of Closely Related Tanacetum-Family Plants.</title>
        <authorList>
            <person name="Yamashiro T."/>
            <person name="Shiraishi A."/>
            <person name="Nakayama K."/>
            <person name="Satake H."/>
        </authorList>
    </citation>
    <scope>NUCLEOTIDE SEQUENCE</scope>
</reference>
<comment type="caution">
    <text evidence="2">The sequence shown here is derived from an EMBL/GenBank/DDBJ whole genome shotgun (WGS) entry which is preliminary data.</text>
</comment>
<dbReference type="EMBL" id="BQNB010012212">
    <property type="protein sequence ID" value="GJT00656.1"/>
    <property type="molecule type" value="Genomic_DNA"/>
</dbReference>
<accession>A0ABQ5AE95</accession>
<organism evidence="2 3">
    <name type="scientific">Tanacetum coccineum</name>
    <dbReference type="NCBI Taxonomy" id="301880"/>
    <lineage>
        <taxon>Eukaryota</taxon>
        <taxon>Viridiplantae</taxon>
        <taxon>Streptophyta</taxon>
        <taxon>Embryophyta</taxon>
        <taxon>Tracheophyta</taxon>
        <taxon>Spermatophyta</taxon>
        <taxon>Magnoliopsida</taxon>
        <taxon>eudicotyledons</taxon>
        <taxon>Gunneridae</taxon>
        <taxon>Pentapetalae</taxon>
        <taxon>asterids</taxon>
        <taxon>campanulids</taxon>
        <taxon>Asterales</taxon>
        <taxon>Asteraceae</taxon>
        <taxon>Asteroideae</taxon>
        <taxon>Anthemideae</taxon>
        <taxon>Anthemidinae</taxon>
        <taxon>Tanacetum</taxon>
    </lineage>
</organism>
<gene>
    <name evidence="2" type="ORF">Tco_0821825</name>
</gene>
<proteinExistence type="predicted"/>
<dbReference type="Proteomes" id="UP001151760">
    <property type="component" value="Unassembled WGS sequence"/>
</dbReference>
<feature type="region of interest" description="Disordered" evidence="1">
    <location>
        <begin position="256"/>
        <end position="339"/>
    </location>
</feature>
<feature type="compositionally biased region" description="Basic and acidic residues" evidence="1">
    <location>
        <begin position="466"/>
        <end position="478"/>
    </location>
</feature>
<feature type="compositionally biased region" description="Low complexity" evidence="1">
    <location>
        <begin position="545"/>
        <end position="561"/>
    </location>
</feature>
<feature type="compositionally biased region" description="Polar residues" evidence="1">
    <location>
        <begin position="277"/>
        <end position="316"/>
    </location>
</feature>
<protein>
    <submittedName>
        <fullName evidence="2">Uncharacterized protein</fullName>
    </submittedName>
</protein>
<evidence type="ECO:0000313" key="2">
    <source>
        <dbReference type="EMBL" id="GJT00656.1"/>
    </source>
</evidence>
<evidence type="ECO:0000256" key="1">
    <source>
        <dbReference type="SAM" id="MobiDB-lite"/>
    </source>
</evidence>
<feature type="compositionally biased region" description="Basic residues" evidence="1">
    <location>
        <begin position="395"/>
        <end position="411"/>
    </location>
</feature>
<feature type="region of interest" description="Disordered" evidence="1">
    <location>
        <begin position="451"/>
        <end position="522"/>
    </location>
</feature>